<evidence type="ECO:0000313" key="4">
    <source>
        <dbReference type="Proteomes" id="UP000246078"/>
    </source>
</evidence>
<dbReference type="VEuPathDB" id="TriTrypDB:ECC02_002216"/>
<keyword evidence="2" id="KW-0812">Transmembrane</keyword>
<gene>
    <name evidence="3" type="ORF">C3747_45g183</name>
</gene>
<dbReference type="VEuPathDB" id="TriTrypDB:TcCLB.507081.80"/>
<dbReference type="VEuPathDB" id="TriTrypDB:BCY84_13576"/>
<name>A0A2V2WY58_TRYCR</name>
<proteinExistence type="predicted"/>
<reference evidence="3 4" key="1">
    <citation type="journal article" date="2018" name="Microb. Genom.">
        <title>Expanding an expanded genome: long-read sequencing of Trypanosoma cruzi.</title>
        <authorList>
            <person name="Berna L."/>
            <person name="Rodriguez M."/>
            <person name="Chiribao M.L."/>
            <person name="Parodi-Talice A."/>
            <person name="Pita S."/>
            <person name="Rijo G."/>
            <person name="Alvarez-Valin F."/>
            <person name="Robello C."/>
        </authorList>
    </citation>
    <scope>NUCLEOTIDE SEQUENCE [LARGE SCALE GENOMIC DNA]</scope>
    <source>
        <strain evidence="3 4">TCC</strain>
    </source>
</reference>
<dbReference type="VEuPathDB" id="TriTrypDB:C4B63_11g23"/>
<organism evidence="3 4">
    <name type="scientific">Trypanosoma cruzi</name>
    <dbReference type="NCBI Taxonomy" id="5693"/>
    <lineage>
        <taxon>Eukaryota</taxon>
        <taxon>Discoba</taxon>
        <taxon>Euglenozoa</taxon>
        <taxon>Kinetoplastea</taxon>
        <taxon>Metakinetoplastina</taxon>
        <taxon>Trypanosomatida</taxon>
        <taxon>Trypanosomatidae</taxon>
        <taxon>Trypanosoma</taxon>
        <taxon>Schizotrypanum</taxon>
    </lineage>
</organism>
<feature type="compositionally biased region" description="Basic and acidic residues" evidence="1">
    <location>
        <begin position="282"/>
        <end position="292"/>
    </location>
</feature>
<dbReference type="VEuPathDB" id="TriTrypDB:TcCL_NonESM11791"/>
<evidence type="ECO:0000313" key="3">
    <source>
        <dbReference type="EMBL" id="PWV13142.1"/>
    </source>
</evidence>
<feature type="transmembrane region" description="Helical" evidence="2">
    <location>
        <begin position="37"/>
        <end position="57"/>
    </location>
</feature>
<accession>A0A2V2WY58</accession>
<sequence>MKYNNNNNNNNTMAEIIPHKIAAVGNFLFGDTSVQNVLFGMGISWLILALYGLYYLFKRSREVMASTMAPFIIFMDYLTDGATAGYDKPLMSLLHPELLENVVERGLIRAMARCLCKQFGKVEHIPRDTVMMRSRCDDVNFVALVDFQHAKRVKCRMSWRWRSSGDVFFQKAGLVRSFYITGFLVEPRPEEQFDVLNFLHTEDFVPFAESFVEKLFEQSPKAAVMMMVPALQERYMTDLEKLQRSIERVCGISQGSKREVDAKLVSEVILRAPALSKPPGENTDRESGDRDGGVVGGGSATAAAAANDDSGEMNEKEAAKTAVRGIEMRFVVNGVGRREMEVTVVLSFSGLRCYVSRYEVRARSDPRTQVLLDHDTGERTIVT</sequence>
<dbReference type="AlphaFoldDB" id="A0A2V2WY58"/>
<dbReference type="EMBL" id="PRFC01000045">
    <property type="protein sequence ID" value="PWV13142.1"/>
    <property type="molecule type" value="Genomic_DNA"/>
</dbReference>
<dbReference type="VEuPathDB" id="TriTrypDB:Tc_MARK_5094"/>
<dbReference type="VEuPathDB" id="TriTrypDB:TCSYLVIO_006392"/>
<dbReference type="VEuPathDB" id="TriTrypDB:TcG_03634"/>
<keyword evidence="2" id="KW-1133">Transmembrane helix</keyword>
<dbReference type="VEuPathDB" id="TriTrypDB:TcBrA4_0082270"/>
<evidence type="ECO:0000256" key="2">
    <source>
        <dbReference type="SAM" id="Phobius"/>
    </source>
</evidence>
<keyword evidence="2" id="KW-0472">Membrane</keyword>
<feature type="region of interest" description="Disordered" evidence="1">
    <location>
        <begin position="275"/>
        <end position="319"/>
    </location>
</feature>
<dbReference type="VEuPathDB" id="TriTrypDB:C3747_45g183"/>
<dbReference type="Proteomes" id="UP000246078">
    <property type="component" value="Unassembled WGS sequence"/>
</dbReference>
<dbReference type="VEuPathDB" id="TriTrypDB:TCDM_04003"/>
<comment type="caution">
    <text evidence="3">The sequence shown here is derived from an EMBL/GenBank/DDBJ whole genome shotgun (WGS) entry which is preliminary data.</text>
</comment>
<protein>
    <submittedName>
        <fullName evidence="3">Uncharacterized protein</fullName>
    </submittedName>
</protein>
<evidence type="ECO:0000256" key="1">
    <source>
        <dbReference type="SAM" id="MobiDB-lite"/>
    </source>
</evidence>